<feature type="domain" description="EGF-like" evidence="3">
    <location>
        <begin position="422"/>
        <end position="451"/>
    </location>
</feature>
<keyword evidence="5" id="KW-1185">Reference proteome</keyword>
<dbReference type="SMART" id="SM00261">
    <property type="entry name" value="FU"/>
    <property type="match status" value="21"/>
</dbReference>
<evidence type="ECO:0000256" key="2">
    <source>
        <dbReference type="SAM" id="Phobius"/>
    </source>
</evidence>
<dbReference type="CDD" id="cd00064">
    <property type="entry name" value="FU"/>
    <property type="match status" value="17"/>
</dbReference>
<dbReference type="Pfam" id="PF14843">
    <property type="entry name" value="GF_recep_IV"/>
    <property type="match status" value="1"/>
</dbReference>
<feature type="transmembrane region" description="Helical" evidence="2">
    <location>
        <begin position="1545"/>
        <end position="1565"/>
    </location>
</feature>
<reference evidence="5" key="1">
    <citation type="journal article" date="2006" name="PLoS Biol.">
        <title>Macronuclear genome sequence of the ciliate Tetrahymena thermophila, a model eukaryote.</title>
        <authorList>
            <person name="Eisen J.A."/>
            <person name="Coyne R.S."/>
            <person name="Wu M."/>
            <person name="Wu D."/>
            <person name="Thiagarajan M."/>
            <person name="Wortman J.R."/>
            <person name="Badger J.H."/>
            <person name="Ren Q."/>
            <person name="Amedeo P."/>
            <person name="Jones K.M."/>
            <person name="Tallon L.J."/>
            <person name="Delcher A.L."/>
            <person name="Salzberg S.L."/>
            <person name="Silva J.C."/>
            <person name="Haas B.J."/>
            <person name="Majoros W.H."/>
            <person name="Farzad M."/>
            <person name="Carlton J.M."/>
            <person name="Smith R.K. Jr."/>
            <person name="Garg J."/>
            <person name="Pearlman R.E."/>
            <person name="Karrer K.M."/>
            <person name="Sun L."/>
            <person name="Manning G."/>
            <person name="Elde N.C."/>
            <person name="Turkewitz A.P."/>
            <person name="Asai D.J."/>
            <person name="Wilkes D.E."/>
            <person name="Wang Y."/>
            <person name="Cai H."/>
            <person name="Collins K."/>
            <person name="Stewart B.A."/>
            <person name="Lee S.R."/>
            <person name="Wilamowska K."/>
            <person name="Weinberg Z."/>
            <person name="Ruzzo W.L."/>
            <person name="Wloga D."/>
            <person name="Gaertig J."/>
            <person name="Frankel J."/>
            <person name="Tsao C.-C."/>
            <person name="Gorovsky M.A."/>
            <person name="Keeling P.J."/>
            <person name="Waller R.F."/>
            <person name="Patron N.J."/>
            <person name="Cherry J.M."/>
            <person name="Stover N.A."/>
            <person name="Krieger C.J."/>
            <person name="del Toro C."/>
            <person name="Ryder H.F."/>
            <person name="Williamson S.C."/>
            <person name="Barbeau R.A."/>
            <person name="Hamilton E.P."/>
            <person name="Orias E."/>
        </authorList>
    </citation>
    <scope>NUCLEOTIDE SEQUENCE [LARGE SCALE GENOMIC DNA]</scope>
    <source>
        <strain evidence="5">SB210</strain>
    </source>
</reference>
<dbReference type="PANTHER" id="PTHR15332:SF175">
    <property type="entry name" value="PROPROTEIN CONVERTASE SUBTILISIN_KEXIN TYPE 5-LIKE"/>
    <property type="match status" value="1"/>
</dbReference>
<evidence type="ECO:0000313" key="4">
    <source>
        <dbReference type="EMBL" id="EAR99641.2"/>
    </source>
</evidence>
<gene>
    <name evidence="4" type="ORF">TTHERM_00586810</name>
</gene>
<dbReference type="SMART" id="SM00181">
    <property type="entry name" value="EGF"/>
    <property type="match status" value="18"/>
</dbReference>
<dbReference type="RefSeq" id="XP_001019886.2">
    <property type="nucleotide sequence ID" value="XM_001019886.2"/>
</dbReference>
<dbReference type="OrthoDB" id="293715at2759"/>
<dbReference type="Proteomes" id="UP000009168">
    <property type="component" value="Unassembled WGS sequence"/>
</dbReference>
<feature type="domain" description="EGF-like" evidence="3">
    <location>
        <begin position="713"/>
        <end position="743"/>
    </location>
</feature>
<dbReference type="EMBL" id="GG662637">
    <property type="protein sequence ID" value="EAR99641.2"/>
    <property type="molecule type" value="Genomic_DNA"/>
</dbReference>
<feature type="domain" description="EGF-like" evidence="3">
    <location>
        <begin position="1251"/>
        <end position="1282"/>
    </location>
</feature>
<feature type="domain" description="EGF-like" evidence="3">
    <location>
        <begin position="1201"/>
        <end position="1239"/>
    </location>
</feature>
<feature type="domain" description="EGF-like" evidence="3">
    <location>
        <begin position="1115"/>
        <end position="1155"/>
    </location>
</feature>
<feature type="domain" description="EGF-like" evidence="3">
    <location>
        <begin position="134"/>
        <end position="165"/>
    </location>
</feature>
<evidence type="ECO:0000313" key="5">
    <source>
        <dbReference type="Proteomes" id="UP000009168"/>
    </source>
</evidence>
<evidence type="ECO:0000259" key="3">
    <source>
        <dbReference type="SMART" id="SM00181"/>
    </source>
</evidence>
<dbReference type="HOGENOM" id="CLU_003802_0_0_1"/>
<dbReference type="PANTHER" id="PTHR15332">
    <property type="entry name" value="PROPROTEIN CONVERTASE SUBTILISIN_KEXIN TYPE 5-LIKE"/>
    <property type="match status" value="1"/>
</dbReference>
<dbReference type="InterPro" id="IPR032778">
    <property type="entry name" value="GF_recep_IV"/>
</dbReference>
<dbReference type="Gene3D" id="2.10.220.10">
    <property type="entry name" value="Hormone Receptor, Insulin-like Growth Factor Receptor 1, Chain A, domain 2"/>
    <property type="match status" value="12"/>
</dbReference>
<feature type="domain" description="EGF-like" evidence="3">
    <location>
        <begin position="517"/>
        <end position="548"/>
    </location>
</feature>
<feature type="domain" description="EGF-like" evidence="3">
    <location>
        <begin position="198"/>
        <end position="230"/>
    </location>
</feature>
<sequence length="1695" mass="189203">MICNCGFWFEYNTEYIIGQYDSTSNSNPIIRTYFSLPPHWSIAFSFDLILFNINNWKSQDKLQISVDNNVLTSYQKESINPSLSFCTSSTYDTLKFYHINVTHSSPFVQLQIKSNFVPSASSYGIRNIILHVETCHQSCLTCNGPTSDNCLSCPNNFSLVGNTCKCAVGYFQYQNTCLQLCPQGYNQNQINSKCEYDNCNTLNCQTCNSSPKRQCLTCKPGFYLHIDQCVSSCPPYAPLTNNICQDPISSLKNGKYALRGLFSQTFGESEIKGMNLLTQNFYGNGLENNNPSNQVFTNCGGVQLFGGANLAATQSKIIWRSSNLVPHYQLTISFKAYILDSWDSENFYLQIDNNTIFQVNEDFNNFSTQLCGLSEYNDQIETIYQTIAHSSPTIEVIISSNLDENPYNESFGIRELYILLEACIDNCQQCNDSITCQKCMPGYGLYNSKCYQPCPDSFWNNQGICTACDSSCLNCSGSSSSQCTSCKPGTFLYNNTCVKSCPDIQYYPDTQNNICKPCDASCQKCQSPGDNKSCTQCQPTFLLNGQCLSNCPDQYYKSGNVCKPCDSTCLTCSGPNPNQCLTCLPPNKLQTKDNTCSLTCPDTDQYLDSNKCINCDSTCASCSAAGANACTKCKTPLFLNTNKCVPTCPSGQFANLSDLTCKPCDSNCLTCSNSSIQCLTCQQPLKFQPKTKQCVNSCDDNQYFDSVSNQCLSCDPNCKGCINSSTQCISCNPPNFLKLSMCTSDCGQNQYGDSTDQKCKPCDPTCLTCSGPNGNQCITCVPPLILYQAEKQCKQACRNDQYFDKASNSCIQCNQDCQQCSGPNNNQCLSCNPPKILQGTQCQGSCDNGFYANTNNICLPCDPNCQTCVNSSTECITCPSGKLLDTVSKKCVSQCQDVQYQDLQNKACKPCNIQCKTCQGPLDSDCLSCSPPFVLQGTNCQQKCNDGFFYSQTDQKCMICDQNCQTCSVSSKQCTTCPTNQYLDIVSKTCVSKCSDNSYLDSSNNSCFPCNASCKTCSGPSSIECLSCNPPNVLQINKCQSECDQSYFYSSIDQKCMKCDQNCNTCENKSTECLTCPPTKLLDSVTKSCVSNCAQNEYQDIPSMSCKVCDKTCKTCSGPTPQNCLTCESSFQLINGKCVPICTVGFFQDKDFTCKPCDPSCTSCNLSSSNCQTCKSPFILNKQQCVANCNSDQYIDITKNECAQCNSQCQACTGPSNNQCTSCPQGKFLNGSACFDTCQEKQYTENNVCKNCNQTCESCTGEQNNQCTKCSKGSYLYKNMCISQCPEDLFQDQTKNECAKCHESCQNNGCYGPGMDQCKTQNLDYKRSLIVMIVTGKTIFWLVSCIIGFILDRKDKRIYSNKVQSINEEQINESPRDLENKQELKQEEEFLENPQNEFTRRRKRQKFLQSQINSLNVNSANITKEQTQAQNSQINSHNISTYRTRRARSKIAILLSQANTFQDLSQNNLDQNSQAVTDFTPSLKKLGSKSNMANEQESPFCTQVQLEESKQKDQFYQCNQKLKYTFIGSELISLFKLYDPQISRIFRSTLIYIKYLAFLFATEFVFYQGNIILLIPSIFFGITVKFLLYQILTSLNIFLRYGAVIASLILIGASVSDIYLWFLPIIKNLYWNKDFTWSVFYAAVFSVDLIVIQQIISLFKYLSSVRSLNVKKELWQNILNKLLTSRALILNIKKN</sequence>
<feature type="domain" description="EGF-like" evidence="3">
    <location>
        <begin position="812"/>
        <end position="843"/>
    </location>
</feature>
<dbReference type="InterPro" id="IPR000742">
    <property type="entry name" value="EGF"/>
</dbReference>
<keyword evidence="2" id="KW-1133">Transmembrane helix</keyword>
<organism evidence="4 5">
    <name type="scientific">Tetrahymena thermophila (strain SB210)</name>
    <dbReference type="NCBI Taxonomy" id="312017"/>
    <lineage>
        <taxon>Eukaryota</taxon>
        <taxon>Sar</taxon>
        <taxon>Alveolata</taxon>
        <taxon>Ciliophora</taxon>
        <taxon>Intramacronucleata</taxon>
        <taxon>Oligohymenophorea</taxon>
        <taxon>Hymenostomatida</taxon>
        <taxon>Tetrahymenina</taxon>
        <taxon>Tetrahymenidae</taxon>
        <taxon>Tetrahymena</taxon>
    </lineage>
</organism>
<dbReference type="GeneID" id="7831791"/>
<feature type="domain" description="EGF-like" evidence="3">
    <location>
        <begin position="910"/>
        <end position="941"/>
    </location>
</feature>
<feature type="transmembrane region" description="Helical" evidence="2">
    <location>
        <begin position="1601"/>
        <end position="1626"/>
    </location>
</feature>
<feature type="domain" description="EGF-like" evidence="3">
    <location>
        <begin position="1156"/>
        <end position="1186"/>
    </location>
</feature>
<dbReference type="SUPFAM" id="SSF57184">
    <property type="entry name" value="Growth factor receptor domain"/>
    <property type="match status" value="8"/>
</dbReference>
<feature type="transmembrane region" description="Helical" evidence="2">
    <location>
        <begin position="1638"/>
        <end position="1662"/>
    </location>
</feature>
<feature type="domain" description="EGF-like" evidence="3">
    <location>
        <begin position="959"/>
        <end position="991"/>
    </location>
</feature>
<dbReference type="InParanoid" id="I7LVS7"/>
<feature type="domain" description="EGF-like" evidence="3">
    <location>
        <begin position="1058"/>
        <end position="1090"/>
    </location>
</feature>
<feature type="domain" description="EGF-like" evidence="3">
    <location>
        <begin position="761"/>
        <end position="794"/>
    </location>
</feature>
<dbReference type="KEGG" id="tet:TTHERM_00586810"/>
<dbReference type="eggNOG" id="KOG3525">
    <property type="taxonomic scope" value="Eukaryota"/>
</dbReference>
<accession>I7LVS7</accession>
<protein>
    <submittedName>
        <fullName evidence="4">Zinc finger lsd1 subclass family protein</fullName>
    </submittedName>
</protein>
<feature type="domain" description="EGF-like" evidence="3">
    <location>
        <begin position="467"/>
        <end position="498"/>
    </location>
</feature>
<dbReference type="InterPro" id="IPR006212">
    <property type="entry name" value="Furin_repeat"/>
</dbReference>
<name>I7LVS7_TETTS</name>
<keyword evidence="1" id="KW-0325">Glycoprotein</keyword>
<feature type="transmembrane region" description="Helical" evidence="2">
    <location>
        <begin position="1329"/>
        <end position="1351"/>
    </location>
</feature>
<feature type="domain" description="EGF-like" evidence="3">
    <location>
        <begin position="663"/>
        <end position="695"/>
    </location>
</feature>
<feature type="domain" description="EGF-like" evidence="3">
    <location>
        <begin position="860"/>
        <end position="892"/>
    </location>
</feature>
<feature type="transmembrane region" description="Helical" evidence="2">
    <location>
        <begin position="1571"/>
        <end position="1589"/>
    </location>
</feature>
<keyword evidence="2" id="KW-0812">Transmembrane</keyword>
<dbReference type="InterPro" id="IPR009030">
    <property type="entry name" value="Growth_fac_rcpt_cys_sf"/>
</dbReference>
<proteinExistence type="predicted"/>
<feature type="domain" description="EGF-like" evidence="3">
    <location>
        <begin position="1009"/>
        <end position="1040"/>
    </location>
</feature>
<keyword evidence="2" id="KW-0472">Membrane</keyword>
<evidence type="ECO:0000256" key="1">
    <source>
        <dbReference type="ARBA" id="ARBA00023180"/>
    </source>
</evidence>